<dbReference type="GO" id="GO:0005634">
    <property type="term" value="C:nucleus"/>
    <property type="evidence" value="ECO:0007669"/>
    <property type="project" value="UniProtKB-SubCell"/>
</dbReference>
<dbReference type="SUPFAM" id="SSF55455">
    <property type="entry name" value="SRF-like"/>
    <property type="match status" value="1"/>
</dbReference>
<dbReference type="Gene3D" id="3.40.1810.10">
    <property type="entry name" value="Transcription factor, MADS-box"/>
    <property type="match status" value="1"/>
</dbReference>
<evidence type="ECO:0000256" key="4">
    <source>
        <dbReference type="ARBA" id="ARBA00023163"/>
    </source>
</evidence>
<dbReference type="InterPro" id="IPR033897">
    <property type="entry name" value="SRF-like_MADS-box"/>
</dbReference>
<dbReference type="PRINTS" id="PR00404">
    <property type="entry name" value="MADSDOMAIN"/>
</dbReference>
<feature type="compositionally biased region" description="Low complexity" evidence="6">
    <location>
        <begin position="424"/>
        <end position="438"/>
    </location>
</feature>
<dbReference type="OrthoDB" id="1898716at2759"/>
<gene>
    <name evidence="8" type="ORF">AMAG_19144</name>
</gene>
<evidence type="ECO:0000256" key="3">
    <source>
        <dbReference type="ARBA" id="ARBA00023125"/>
    </source>
</evidence>
<feature type="region of interest" description="Disordered" evidence="6">
    <location>
        <begin position="138"/>
        <end position="202"/>
    </location>
</feature>
<keyword evidence="9" id="KW-1185">Reference proteome</keyword>
<dbReference type="EMBL" id="GG745344">
    <property type="protein sequence ID" value="KNE64278.1"/>
    <property type="molecule type" value="Genomic_DNA"/>
</dbReference>
<dbReference type="PROSITE" id="PS50066">
    <property type="entry name" value="MADS_BOX_2"/>
    <property type="match status" value="1"/>
</dbReference>
<evidence type="ECO:0000313" key="8">
    <source>
        <dbReference type="EMBL" id="KNE64278.1"/>
    </source>
</evidence>
<evidence type="ECO:0000256" key="6">
    <source>
        <dbReference type="SAM" id="MobiDB-lite"/>
    </source>
</evidence>
<dbReference type="Pfam" id="PF00319">
    <property type="entry name" value="SRF-TF"/>
    <property type="match status" value="1"/>
</dbReference>
<dbReference type="InterPro" id="IPR002100">
    <property type="entry name" value="TF_MADSbox"/>
</dbReference>
<dbReference type="Proteomes" id="UP000054350">
    <property type="component" value="Unassembled WGS sequence"/>
</dbReference>
<dbReference type="GO" id="GO:0046983">
    <property type="term" value="F:protein dimerization activity"/>
    <property type="evidence" value="ECO:0007669"/>
    <property type="project" value="InterPro"/>
</dbReference>
<dbReference type="GO" id="GO:0000978">
    <property type="term" value="F:RNA polymerase II cis-regulatory region sequence-specific DNA binding"/>
    <property type="evidence" value="ECO:0007669"/>
    <property type="project" value="TreeGrafter"/>
</dbReference>
<evidence type="ECO:0000313" key="9">
    <source>
        <dbReference type="Proteomes" id="UP000054350"/>
    </source>
</evidence>
<reference evidence="9" key="2">
    <citation type="submission" date="2009-11" db="EMBL/GenBank/DDBJ databases">
        <title>The Genome Sequence of Allomyces macrogynus strain ATCC 38327.</title>
        <authorList>
            <consortium name="The Broad Institute Genome Sequencing Platform"/>
            <person name="Russ C."/>
            <person name="Cuomo C."/>
            <person name="Shea T."/>
            <person name="Young S.K."/>
            <person name="Zeng Q."/>
            <person name="Koehrsen M."/>
            <person name="Haas B."/>
            <person name="Borodovsky M."/>
            <person name="Guigo R."/>
            <person name="Alvarado L."/>
            <person name="Berlin A."/>
            <person name="Borenstein D."/>
            <person name="Chen Z."/>
            <person name="Engels R."/>
            <person name="Freedman E."/>
            <person name="Gellesch M."/>
            <person name="Goldberg J."/>
            <person name="Griggs A."/>
            <person name="Gujja S."/>
            <person name="Heiman D."/>
            <person name="Hepburn T."/>
            <person name="Howarth C."/>
            <person name="Jen D."/>
            <person name="Larson L."/>
            <person name="Lewis B."/>
            <person name="Mehta T."/>
            <person name="Park D."/>
            <person name="Pearson M."/>
            <person name="Roberts A."/>
            <person name="Saif S."/>
            <person name="Shenoy N."/>
            <person name="Sisk P."/>
            <person name="Stolte C."/>
            <person name="Sykes S."/>
            <person name="Walk T."/>
            <person name="White J."/>
            <person name="Yandava C."/>
            <person name="Burger G."/>
            <person name="Gray M.W."/>
            <person name="Holland P.W.H."/>
            <person name="King N."/>
            <person name="Lang F.B.F."/>
            <person name="Roger A.J."/>
            <person name="Ruiz-Trillo I."/>
            <person name="Lander E."/>
            <person name="Nusbaum C."/>
        </authorList>
    </citation>
    <scope>NUCLEOTIDE SEQUENCE [LARGE SCALE GENOMIC DNA]</scope>
    <source>
        <strain evidence="9">ATCC 38327</strain>
    </source>
</reference>
<dbReference type="eggNOG" id="KOG0014">
    <property type="taxonomic scope" value="Eukaryota"/>
</dbReference>
<keyword evidence="3" id="KW-0238">DNA-binding</keyword>
<evidence type="ECO:0000256" key="5">
    <source>
        <dbReference type="ARBA" id="ARBA00023242"/>
    </source>
</evidence>
<feature type="domain" description="MADS-box" evidence="7">
    <location>
        <begin position="1"/>
        <end position="48"/>
    </location>
</feature>
<dbReference type="AlphaFoldDB" id="A0A0L0SP41"/>
<dbReference type="STRING" id="578462.A0A0L0SP41"/>
<protein>
    <recommendedName>
        <fullName evidence="7">MADS-box domain-containing protein</fullName>
    </recommendedName>
</protein>
<evidence type="ECO:0000259" key="7">
    <source>
        <dbReference type="PROSITE" id="PS50066"/>
    </source>
</evidence>
<dbReference type="GO" id="GO:0045944">
    <property type="term" value="P:positive regulation of transcription by RNA polymerase II"/>
    <property type="evidence" value="ECO:0007669"/>
    <property type="project" value="InterPro"/>
</dbReference>
<keyword evidence="2" id="KW-0805">Transcription regulation</keyword>
<dbReference type="PANTHER" id="PTHR11945">
    <property type="entry name" value="MADS BOX PROTEIN"/>
    <property type="match status" value="1"/>
</dbReference>
<comment type="subcellular location">
    <subcellularLocation>
        <location evidence="1">Nucleus</location>
    </subcellularLocation>
</comment>
<keyword evidence="4" id="KW-0804">Transcription</keyword>
<dbReference type="EMBL" id="GG745344">
    <property type="protein sequence ID" value="KNE64279.1"/>
    <property type="molecule type" value="Genomic_DNA"/>
</dbReference>
<evidence type="ECO:0000256" key="1">
    <source>
        <dbReference type="ARBA" id="ARBA00004123"/>
    </source>
</evidence>
<dbReference type="VEuPathDB" id="FungiDB:AMAG_19144"/>
<dbReference type="GO" id="GO:0000981">
    <property type="term" value="F:DNA-binding transcription factor activity, RNA polymerase II-specific"/>
    <property type="evidence" value="ECO:0007669"/>
    <property type="project" value="InterPro"/>
</dbReference>
<feature type="region of interest" description="Disordered" evidence="6">
    <location>
        <begin position="423"/>
        <end position="464"/>
    </location>
</feature>
<dbReference type="CDD" id="cd00266">
    <property type="entry name" value="MADS_SRF_like"/>
    <property type="match status" value="1"/>
</dbReference>
<reference evidence="8 9" key="1">
    <citation type="submission" date="2009-11" db="EMBL/GenBank/DDBJ databases">
        <title>Annotation of Allomyces macrogynus ATCC 38327.</title>
        <authorList>
            <consortium name="The Broad Institute Genome Sequencing Platform"/>
            <person name="Russ C."/>
            <person name="Cuomo C."/>
            <person name="Burger G."/>
            <person name="Gray M.W."/>
            <person name="Holland P.W.H."/>
            <person name="King N."/>
            <person name="Lang F.B.F."/>
            <person name="Roger A.J."/>
            <person name="Ruiz-Trillo I."/>
            <person name="Young S.K."/>
            <person name="Zeng Q."/>
            <person name="Gargeya S."/>
            <person name="Fitzgerald M."/>
            <person name="Haas B."/>
            <person name="Abouelleil A."/>
            <person name="Alvarado L."/>
            <person name="Arachchi H.M."/>
            <person name="Berlin A."/>
            <person name="Chapman S.B."/>
            <person name="Gearin G."/>
            <person name="Goldberg J."/>
            <person name="Griggs A."/>
            <person name="Gujja S."/>
            <person name="Hansen M."/>
            <person name="Heiman D."/>
            <person name="Howarth C."/>
            <person name="Larimer J."/>
            <person name="Lui A."/>
            <person name="MacDonald P.J.P."/>
            <person name="McCowen C."/>
            <person name="Montmayeur A."/>
            <person name="Murphy C."/>
            <person name="Neiman D."/>
            <person name="Pearson M."/>
            <person name="Priest M."/>
            <person name="Roberts A."/>
            <person name="Saif S."/>
            <person name="Shea T."/>
            <person name="Sisk P."/>
            <person name="Stolte C."/>
            <person name="Sykes S."/>
            <person name="Wortman J."/>
            <person name="Nusbaum C."/>
            <person name="Birren B."/>
        </authorList>
    </citation>
    <scope>NUCLEOTIDE SEQUENCE [LARGE SCALE GENOMIC DNA]</scope>
    <source>
        <strain evidence="8 9">ATCC 38327</strain>
    </source>
</reference>
<evidence type="ECO:0000256" key="2">
    <source>
        <dbReference type="ARBA" id="ARBA00023015"/>
    </source>
</evidence>
<dbReference type="InterPro" id="IPR036879">
    <property type="entry name" value="TF_MADSbox_sf"/>
</dbReference>
<keyword evidence="5" id="KW-0539">Nucleus</keyword>
<dbReference type="PANTHER" id="PTHR11945:SF534">
    <property type="entry name" value="MYOCYTE-SPECIFIC ENHANCER FACTOR 2"/>
    <property type="match status" value="1"/>
</dbReference>
<sequence>MGRRKIKIARITETRARNVTFQKRKAGVMKKAYELSALCGADVALIVMYEGKAAYFSSLDDVDALLAKFAVHRQSGRPMEVRTNDEFAALCARGHDTHDDGDESEELHLPPVPSVPYTGGFAQGPFSPTHLNATRGFLHDPPAKRARPNSASARRDSIVSLSAAGKPSSSWVPPPDHGTLATAPFHWPSSPRSAPPLPPSAIAHERVGVPESGRPSSSPAAGPMVPVSFVAVPLPPPPVPARPTGPTRPAPVATAATRIAMSGAVPMFSTVPNMSFVLSSIPAPVSTVAIPMTVSTDPARPGTTLPAPLSWPGHAAPPPAVSAPVATPSAIDGGAWTMVATAPTTTAWPPPAATHVAMPAGWEVTTLATMPSSAEVPAGAVLPTPIDLRADPAFIAASHARRASIMSSPSSLMVAIQMPPPSPASATWTAGTPGRTTPPNTPPAVAGHGGDAGWARGRVEGGGN</sequence>
<accession>A0A0L0SP41</accession>
<organism evidence="8 9">
    <name type="scientific">Allomyces macrogynus (strain ATCC 38327)</name>
    <name type="common">Allomyces javanicus var. macrogynus</name>
    <dbReference type="NCBI Taxonomy" id="578462"/>
    <lineage>
        <taxon>Eukaryota</taxon>
        <taxon>Fungi</taxon>
        <taxon>Fungi incertae sedis</taxon>
        <taxon>Blastocladiomycota</taxon>
        <taxon>Blastocladiomycetes</taxon>
        <taxon>Blastocladiales</taxon>
        <taxon>Blastocladiaceae</taxon>
        <taxon>Allomyces</taxon>
    </lineage>
</organism>
<proteinExistence type="predicted"/>
<dbReference type="SMART" id="SM00432">
    <property type="entry name" value="MADS"/>
    <property type="match status" value="1"/>
</dbReference>
<name>A0A0L0SP41_ALLM3</name>